<evidence type="ECO:0000256" key="5">
    <source>
        <dbReference type="ARBA" id="ARBA00022840"/>
    </source>
</evidence>
<feature type="binding site" evidence="8">
    <location>
        <position position="259"/>
    </location>
    <ligand>
        <name>ATP</name>
        <dbReference type="ChEBI" id="CHEBI:30616"/>
    </ligand>
</feature>
<feature type="disulfide bond" evidence="8">
    <location>
        <begin position="354"/>
        <end position="371"/>
    </location>
</feature>
<keyword evidence="7 8" id="KW-0684">Rhamnose metabolism</keyword>
<comment type="similarity">
    <text evidence="8">Belongs to the rhamnulokinase family.</text>
</comment>
<dbReference type="Proteomes" id="UP000018895">
    <property type="component" value="Unassembled WGS sequence"/>
</dbReference>
<feature type="binding site" evidence="8">
    <location>
        <position position="403"/>
    </location>
    <ligand>
        <name>ATP</name>
        <dbReference type="ChEBI" id="CHEBI:30616"/>
    </ligand>
</feature>
<dbReference type="UniPathway" id="UPA00541">
    <property type="reaction ID" value="UER00602"/>
</dbReference>
<accession>W4QCX1</accession>
<feature type="active site" description="Proton acceptor" evidence="8">
    <location>
        <position position="238"/>
    </location>
</feature>
<keyword evidence="6 8" id="KW-1015">Disulfide bond</keyword>
<evidence type="ECO:0000259" key="11">
    <source>
        <dbReference type="Pfam" id="PF02782"/>
    </source>
</evidence>
<dbReference type="CDD" id="cd07771">
    <property type="entry name" value="ASKHA_NBD_FGGY_RhaB-like"/>
    <property type="match status" value="1"/>
</dbReference>
<comment type="caution">
    <text evidence="12">The sequence shown here is derived from an EMBL/GenBank/DDBJ whole genome shotgun (WGS) entry which is preliminary data.</text>
</comment>
<dbReference type="PANTHER" id="PTHR10196">
    <property type="entry name" value="SUGAR KINASE"/>
    <property type="match status" value="1"/>
</dbReference>
<dbReference type="GO" id="GO:0005524">
    <property type="term" value="F:ATP binding"/>
    <property type="evidence" value="ECO:0007669"/>
    <property type="project" value="UniProtKB-KW"/>
</dbReference>
<name>W4QCX1_9BACI</name>
<dbReference type="Gene3D" id="3.30.420.40">
    <property type="match status" value="2"/>
</dbReference>
<comment type="cofactor">
    <cofactor evidence="8">
        <name>Mg(2+)</name>
        <dbReference type="ChEBI" id="CHEBI:18420"/>
    </cofactor>
</comment>
<dbReference type="Pfam" id="PF00370">
    <property type="entry name" value="FGGY_N"/>
    <property type="match status" value="1"/>
</dbReference>
<dbReference type="EMBL" id="BAUU01000007">
    <property type="protein sequence ID" value="GAE29885.1"/>
    <property type="molecule type" value="Genomic_DNA"/>
</dbReference>
<evidence type="ECO:0000313" key="13">
    <source>
        <dbReference type="Proteomes" id="UP000018895"/>
    </source>
</evidence>
<keyword evidence="4 8" id="KW-0418">Kinase</keyword>
<dbReference type="PANTHER" id="PTHR10196:SF93">
    <property type="entry name" value="L-RHAMNULOKINASE"/>
    <property type="match status" value="1"/>
</dbReference>
<evidence type="ECO:0000259" key="10">
    <source>
        <dbReference type="Pfam" id="PF00370"/>
    </source>
</evidence>
<reference evidence="12" key="1">
    <citation type="journal article" date="2014" name="Genome Announc.">
        <title>Draft Genome Sequences of Three Alkaliphilic Bacillus Strains, Bacillus wakoensis JCM 9140T, Bacillus akibai JCM 9157T, and Bacillus hemicellulosilyticus JCM 9152T.</title>
        <authorList>
            <person name="Yuki M."/>
            <person name="Oshima K."/>
            <person name="Suda W."/>
            <person name="Oshida Y."/>
            <person name="Kitamura K."/>
            <person name="Iida T."/>
            <person name="Hattori M."/>
            <person name="Ohkuma M."/>
        </authorList>
    </citation>
    <scope>NUCLEOTIDE SEQUENCE [LARGE SCALE GENOMIC DNA]</scope>
    <source>
        <strain evidence="12">JCM 9152</strain>
    </source>
</reference>
<dbReference type="GO" id="GO:0006071">
    <property type="term" value="P:glycerol metabolic process"/>
    <property type="evidence" value="ECO:0007669"/>
    <property type="project" value="TreeGrafter"/>
</dbReference>
<dbReference type="RefSeq" id="WP_035341925.1">
    <property type="nucleotide sequence ID" value="NZ_BAUU01000007.1"/>
</dbReference>
<dbReference type="EC" id="2.7.1.5" evidence="8 9"/>
<keyword evidence="13" id="KW-1185">Reference proteome</keyword>
<keyword evidence="8" id="KW-0460">Magnesium</keyword>
<dbReference type="InterPro" id="IPR000577">
    <property type="entry name" value="Carb_kinase_FGGY"/>
</dbReference>
<evidence type="ECO:0000256" key="1">
    <source>
        <dbReference type="ARBA" id="ARBA00009156"/>
    </source>
</evidence>
<organism evidence="12 13">
    <name type="scientific">Halalkalibacter hemicellulosilyticusJCM 9152</name>
    <dbReference type="NCBI Taxonomy" id="1236971"/>
    <lineage>
        <taxon>Bacteria</taxon>
        <taxon>Bacillati</taxon>
        <taxon>Bacillota</taxon>
        <taxon>Bacilli</taxon>
        <taxon>Bacillales</taxon>
        <taxon>Bacillaceae</taxon>
        <taxon>Halalkalibacter</taxon>
    </lineage>
</organism>
<dbReference type="GO" id="GO:0008993">
    <property type="term" value="F:rhamnulokinase activity"/>
    <property type="evidence" value="ECO:0007669"/>
    <property type="project" value="UniProtKB-UniRule"/>
</dbReference>
<feature type="binding site" evidence="8">
    <location>
        <begin position="237"/>
        <end position="239"/>
    </location>
    <ligand>
        <name>substrate</name>
    </ligand>
</feature>
<comment type="catalytic activity">
    <reaction evidence="8">
        <text>L-rhamnulose + ATP = L-rhamnulose 1-phosphate + ADP + H(+)</text>
        <dbReference type="Rhea" id="RHEA:20117"/>
        <dbReference type="ChEBI" id="CHEBI:15378"/>
        <dbReference type="ChEBI" id="CHEBI:17897"/>
        <dbReference type="ChEBI" id="CHEBI:30616"/>
        <dbReference type="ChEBI" id="CHEBI:58313"/>
        <dbReference type="ChEBI" id="CHEBI:456216"/>
        <dbReference type="EC" id="2.7.1.5"/>
    </reaction>
</comment>
<comment type="caution">
    <text evidence="8">Lacks conserved residue(s) required for the propagation of feature annotation.</text>
</comment>
<sequence length="475" mass="54016">MNQSCLAVDIGASSGRVMLGQLANDQLQLDEIHRFNNKMVEKKGHFCWDIDTLFLEVKAGLKKCREFENKPVSIGIDTWAVDFVLLDENDQLITDAVAYRDPRTDGMMEEVTEIIKKERLYLDTGIQFQKFNTIYQLYALKKQQPELLEKAKTFLMIPDYFHFLLTGKKANEYTNATTTQLVNAFTKKWDKELIDALGLPFDIFQPIILPKEKLGSLKEELVEELGFSLDVYVPATHDTGSAVLAVPENNETIYISSGTWSLIGIENSFPICITKALDYNFTNEGGVDYRFRFLKNIMGLWMIQEVKRLYDDAYSFAKLVQLSKQHSSFTSIVNVDDQRFLKPDDMIKEIQAYCKETNQQVPHEPGEVAKCVFDSLAESYQKAIVEIEEMIEKEYETIHVIGGGSQNEQLNQLIADKTKKIVCAGPVEATAIGNVVAQLMALRELNEIADARKVIANSFELKRYHAMTSVEEGME</sequence>
<dbReference type="GO" id="GO:0019301">
    <property type="term" value="P:rhamnose catabolic process"/>
    <property type="evidence" value="ECO:0007669"/>
    <property type="project" value="UniProtKB-UniRule"/>
</dbReference>
<evidence type="ECO:0000256" key="9">
    <source>
        <dbReference type="NCBIfam" id="TIGR02627"/>
    </source>
</evidence>
<evidence type="ECO:0000256" key="7">
    <source>
        <dbReference type="ARBA" id="ARBA00023308"/>
    </source>
</evidence>
<dbReference type="NCBIfam" id="TIGR02627">
    <property type="entry name" value="rhamnulo_kin"/>
    <property type="match status" value="1"/>
</dbReference>
<feature type="domain" description="Carbohydrate kinase FGGY C-terminal" evidence="11">
    <location>
        <begin position="254"/>
        <end position="442"/>
    </location>
</feature>
<evidence type="ECO:0000256" key="3">
    <source>
        <dbReference type="ARBA" id="ARBA00022741"/>
    </source>
</evidence>
<dbReference type="AlphaFoldDB" id="W4QCX1"/>
<comment type="similarity">
    <text evidence="1">Belongs to the FGGY kinase family.</text>
</comment>
<dbReference type="InterPro" id="IPR013449">
    <property type="entry name" value="Rhamnulokinase"/>
</dbReference>
<proteinExistence type="inferred from homology"/>
<evidence type="ECO:0000256" key="4">
    <source>
        <dbReference type="ARBA" id="ARBA00022777"/>
    </source>
</evidence>
<keyword evidence="3 8" id="KW-0547">Nucleotide-binding</keyword>
<feature type="binding site" evidence="8">
    <location>
        <position position="304"/>
    </location>
    <ligand>
        <name>ATP</name>
        <dbReference type="ChEBI" id="CHEBI:30616"/>
    </ligand>
</feature>
<evidence type="ECO:0000256" key="8">
    <source>
        <dbReference type="HAMAP-Rule" id="MF_01535"/>
    </source>
</evidence>
<dbReference type="Pfam" id="PF02782">
    <property type="entry name" value="FGGY_C"/>
    <property type="match status" value="1"/>
</dbReference>
<evidence type="ECO:0000313" key="12">
    <source>
        <dbReference type="EMBL" id="GAE29885.1"/>
    </source>
</evidence>
<protein>
    <recommendedName>
        <fullName evidence="8 9">Rhamnulokinase</fullName>
        <shortName evidence="8">RhaB</shortName>
        <ecNumber evidence="8 9">2.7.1.5</ecNumber>
    </recommendedName>
    <alternativeName>
        <fullName evidence="8">ATP:L-rhamnulose phosphotransferase</fullName>
    </alternativeName>
    <alternativeName>
        <fullName evidence="8">L-rhamnulose 1-kinase</fullName>
    </alternativeName>
    <alternativeName>
        <fullName evidence="8">Rhamnulose kinase</fullName>
    </alternativeName>
</protein>
<evidence type="ECO:0000256" key="2">
    <source>
        <dbReference type="ARBA" id="ARBA00022679"/>
    </source>
</evidence>
<keyword evidence="2 8" id="KW-0808">Transferase</keyword>
<dbReference type="OrthoDB" id="9761504at2"/>
<feature type="domain" description="Carbohydrate kinase FGGY N-terminal" evidence="10">
    <location>
        <begin position="6"/>
        <end position="244"/>
    </location>
</feature>
<keyword evidence="5 8" id="KW-0067">ATP-binding</keyword>
<evidence type="ECO:0000256" key="6">
    <source>
        <dbReference type="ARBA" id="ARBA00023157"/>
    </source>
</evidence>
<dbReference type="FunFam" id="3.30.420.40:FF:000064">
    <property type="entry name" value="Rhamnulokinase"/>
    <property type="match status" value="1"/>
</dbReference>
<comment type="pathway">
    <text evidence="8">Carbohydrate degradation; L-rhamnose degradation; glycerone phosphate from L-rhamnose: step 2/3.</text>
</comment>
<dbReference type="HAMAP" id="MF_01535">
    <property type="entry name" value="Rhamnulokinase"/>
    <property type="match status" value="1"/>
</dbReference>
<feature type="binding site" evidence="8">
    <location>
        <position position="296"/>
    </location>
    <ligand>
        <name>substrate</name>
    </ligand>
</feature>
<dbReference type="InterPro" id="IPR043129">
    <property type="entry name" value="ATPase_NBD"/>
</dbReference>
<gene>
    <name evidence="8" type="primary">rhaB</name>
    <name evidence="12" type="ORF">JCM9152_1272</name>
</gene>
<feature type="binding site" evidence="8">
    <location>
        <begin position="12"/>
        <end position="16"/>
    </location>
    <ligand>
        <name>ATP</name>
        <dbReference type="ChEBI" id="CHEBI:30616"/>
    </ligand>
</feature>
<dbReference type="PIRSF" id="PIRSF000538">
    <property type="entry name" value="GlpK"/>
    <property type="match status" value="1"/>
</dbReference>
<dbReference type="STRING" id="1236971.JCM9152_1272"/>
<dbReference type="InterPro" id="IPR018485">
    <property type="entry name" value="FGGY_C"/>
</dbReference>
<comment type="function">
    <text evidence="8">Involved in the catabolism of L-rhamnose (6-deoxy-L-mannose). Catalyzes the transfer of the gamma-phosphate group from ATP to the 1-hydroxyl group of L-rhamnulose to yield L-rhamnulose 1-phosphate.</text>
</comment>
<dbReference type="InterPro" id="IPR018484">
    <property type="entry name" value="FGGY_N"/>
</dbReference>
<dbReference type="GO" id="GO:0004370">
    <property type="term" value="F:glycerol kinase activity"/>
    <property type="evidence" value="ECO:0007669"/>
    <property type="project" value="TreeGrafter"/>
</dbReference>
<dbReference type="SUPFAM" id="SSF53067">
    <property type="entry name" value="Actin-like ATPase domain"/>
    <property type="match status" value="2"/>
</dbReference>
<dbReference type="GO" id="GO:0005829">
    <property type="term" value="C:cytosol"/>
    <property type="evidence" value="ECO:0007669"/>
    <property type="project" value="TreeGrafter"/>
</dbReference>
<feature type="binding site" evidence="8">
    <location>
        <position position="80"/>
    </location>
    <ligand>
        <name>substrate</name>
    </ligand>
</feature>